<organism evidence="3 4">
    <name type="scientific">Anaerobutyricum hallii</name>
    <dbReference type="NCBI Taxonomy" id="39488"/>
    <lineage>
        <taxon>Bacteria</taxon>
        <taxon>Bacillati</taxon>
        <taxon>Bacillota</taxon>
        <taxon>Clostridia</taxon>
        <taxon>Lachnospirales</taxon>
        <taxon>Lachnospiraceae</taxon>
        <taxon>Anaerobutyricum</taxon>
    </lineage>
</organism>
<dbReference type="InterPro" id="IPR027417">
    <property type="entry name" value="P-loop_NTPase"/>
</dbReference>
<dbReference type="RefSeq" id="WP_022169986.1">
    <property type="nucleotide sequence ID" value="NZ_CALLAX010000054.1"/>
</dbReference>
<evidence type="ECO:0000313" key="3">
    <source>
        <dbReference type="EMBL" id="CUM93644.1"/>
    </source>
</evidence>
<dbReference type="SUPFAM" id="SSF52540">
    <property type="entry name" value="P-loop containing nucleoside triphosphate hydrolases"/>
    <property type="match status" value="1"/>
</dbReference>
<reference evidence="3 4" key="1">
    <citation type="submission" date="2015-09" db="EMBL/GenBank/DDBJ databases">
        <authorList>
            <consortium name="Pathogen Informatics"/>
        </authorList>
    </citation>
    <scope>NUCLEOTIDE SEQUENCE [LARGE SCALE GENOMIC DNA]</scope>
    <source>
        <strain evidence="3 4">2789STDY5834966</strain>
    </source>
</reference>
<feature type="domain" description="CobW C-terminal" evidence="2">
    <location>
        <begin position="243"/>
        <end position="310"/>
    </location>
</feature>
<accession>A0A173SSF3</accession>
<sequence>MVKIDLITGFLGSGKTTFIKKYAKYLIDQGLNIGILENDFGAVNVDMMLLQDIVGEKCTLEMVAGGCDKDCHRRRFRTKLIAMGMCGYDRVLIEPSGIFDMDEFFDALHESPLDRWYEIGNVITVVDAVLEENLSEDAEFILASEVANAGIVLLSKAQEAAETDIERTKAHLNKAMESVHCDRQFGKEIFAKDWNKLSDADFKKIQSAGYVGADYEKKDIAEEDAFQSLYFMNLTMPVEKLEEKVKQIFNDKECGNIFRIKGFMQTKPDQWIELNATHQNITIQSIKKGQEIFIVIGEKLNKEKITTNLMGTQTPLC</sequence>
<dbReference type="GO" id="GO:0005737">
    <property type="term" value="C:cytoplasm"/>
    <property type="evidence" value="ECO:0007669"/>
    <property type="project" value="TreeGrafter"/>
</dbReference>
<dbReference type="Gene3D" id="3.40.50.300">
    <property type="entry name" value="P-loop containing nucleotide triphosphate hydrolases"/>
    <property type="match status" value="1"/>
</dbReference>
<evidence type="ECO:0000259" key="2">
    <source>
        <dbReference type="Pfam" id="PF07683"/>
    </source>
</evidence>
<dbReference type="OrthoDB" id="9808822at2"/>
<dbReference type="PANTHER" id="PTHR13748">
    <property type="entry name" value="COBW-RELATED"/>
    <property type="match status" value="1"/>
</dbReference>
<dbReference type="Pfam" id="PF02492">
    <property type="entry name" value="cobW"/>
    <property type="match status" value="1"/>
</dbReference>
<protein>
    <submittedName>
        <fullName evidence="3">Uncharacterized GTP-binding protein YjiA</fullName>
    </submittedName>
</protein>
<proteinExistence type="predicted"/>
<dbReference type="EMBL" id="CYYC01000011">
    <property type="protein sequence ID" value="CUM93644.1"/>
    <property type="molecule type" value="Genomic_DNA"/>
</dbReference>
<evidence type="ECO:0000313" key="4">
    <source>
        <dbReference type="Proteomes" id="UP000095390"/>
    </source>
</evidence>
<dbReference type="InterPro" id="IPR003495">
    <property type="entry name" value="CobW/HypB/UreG_nucleotide-bd"/>
</dbReference>
<dbReference type="PANTHER" id="PTHR13748:SF62">
    <property type="entry name" value="COBW DOMAIN-CONTAINING PROTEIN"/>
    <property type="match status" value="1"/>
</dbReference>
<gene>
    <name evidence="3" type="primary">yjiA_1</name>
    <name evidence="3" type="ORF">ERS852578_01187</name>
</gene>
<dbReference type="Pfam" id="PF07683">
    <property type="entry name" value="CobW_C"/>
    <property type="match status" value="1"/>
</dbReference>
<dbReference type="Proteomes" id="UP000095390">
    <property type="component" value="Unassembled WGS sequence"/>
</dbReference>
<dbReference type="InterPro" id="IPR011629">
    <property type="entry name" value="CobW-like_C"/>
</dbReference>
<evidence type="ECO:0000259" key="1">
    <source>
        <dbReference type="Pfam" id="PF02492"/>
    </source>
</evidence>
<dbReference type="InterPro" id="IPR051316">
    <property type="entry name" value="Zinc-reg_GTPase_activator"/>
</dbReference>
<feature type="domain" description="CobW/HypB/UreG nucleotide-binding" evidence="1">
    <location>
        <begin position="6"/>
        <end position="175"/>
    </location>
</feature>
<name>A0A173SSF3_9FIRM</name>
<dbReference type="AlphaFoldDB" id="A0A173SSF3"/>